<dbReference type="AlphaFoldDB" id="A0A9E7JYH7"/>
<accession>A0A9E7JYH7</accession>
<keyword evidence="3" id="KW-1185">Reference proteome</keyword>
<protein>
    <submittedName>
        <fullName evidence="2">Uncharacterized protein</fullName>
    </submittedName>
</protein>
<evidence type="ECO:0000313" key="3">
    <source>
        <dbReference type="Proteomes" id="UP001055439"/>
    </source>
</evidence>
<sequence>MEADRATAMELVVIWECSSSCLCFPNRATWTIRETAVLRQRAMLPNIIMDIINSKTKIQNSRPKTAMEEHSECFSLASPPH</sequence>
<organism evidence="2 3">
    <name type="scientific">Musa troglodytarum</name>
    <name type="common">fe'i banana</name>
    <dbReference type="NCBI Taxonomy" id="320322"/>
    <lineage>
        <taxon>Eukaryota</taxon>
        <taxon>Viridiplantae</taxon>
        <taxon>Streptophyta</taxon>
        <taxon>Embryophyta</taxon>
        <taxon>Tracheophyta</taxon>
        <taxon>Spermatophyta</taxon>
        <taxon>Magnoliopsida</taxon>
        <taxon>Liliopsida</taxon>
        <taxon>Zingiberales</taxon>
        <taxon>Musaceae</taxon>
        <taxon>Musa</taxon>
    </lineage>
</organism>
<proteinExistence type="predicted"/>
<reference evidence="2" key="1">
    <citation type="submission" date="2022-05" db="EMBL/GenBank/DDBJ databases">
        <title>The Musa troglodytarum L. genome provides insights into the mechanism of non-climacteric behaviour and enrichment of carotenoids.</title>
        <authorList>
            <person name="Wang J."/>
        </authorList>
    </citation>
    <scope>NUCLEOTIDE SEQUENCE</scope>
    <source>
        <tissue evidence="2">Leaf</tissue>
    </source>
</reference>
<gene>
    <name evidence="2" type="ORF">MUK42_31983</name>
</gene>
<feature type="region of interest" description="Disordered" evidence="1">
    <location>
        <begin position="59"/>
        <end position="81"/>
    </location>
</feature>
<dbReference type="Proteomes" id="UP001055439">
    <property type="component" value="Chromosome 4"/>
</dbReference>
<dbReference type="EMBL" id="CP097506">
    <property type="protein sequence ID" value="URD98038.1"/>
    <property type="molecule type" value="Genomic_DNA"/>
</dbReference>
<evidence type="ECO:0000256" key="1">
    <source>
        <dbReference type="SAM" id="MobiDB-lite"/>
    </source>
</evidence>
<evidence type="ECO:0000313" key="2">
    <source>
        <dbReference type="EMBL" id="URD98038.1"/>
    </source>
</evidence>
<name>A0A9E7JYH7_9LILI</name>